<reference evidence="2 3" key="1">
    <citation type="submission" date="2024-09" db="EMBL/GenBank/DDBJ databases">
        <authorList>
            <person name="Sun Q."/>
            <person name="Mori K."/>
        </authorList>
    </citation>
    <scope>NUCLEOTIDE SEQUENCE [LARGE SCALE GENOMIC DNA]</scope>
    <source>
        <strain evidence="2 3">JCM 3143</strain>
    </source>
</reference>
<dbReference type="RefSeq" id="WP_344989263.1">
    <property type="nucleotide sequence ID" value="NZ_BAAAXV010000005.1"/>
</dbReference>
<protein>
    <submittedName>
        <fullName evidence="2">Uncharacterized protein</fullName>
    </submittedName>
</protein>
<evidence type="ECO:0000256" key="1">
    <source>
        <dbReference type="SAM" id="Phobius"/>
    </source>
</evidence>
<feature type="transmembrane region" description="Helical" evidence="1">
    <location>
        <begin position="76"/>
        <end position="98"/>
    </location>
</feature>
<organism evidence="2 3">
    <name type="scientific">Nonomuraea helvata</name>
    <dbReference type="NCBI Taxonomy" id="37484"/>
    <lineage>
        <taxon>Bacteria</taxon>
        <taxon>Bacillati</taxon>
        <taxon>Actinomycetota</taxon>
        <taxon>Actinomycetes</taxon>
        <taxon>Streptosporangiales</taxon>
        <taxon>Streptosporangiaceae</taxon>
        <taxon>Nonomuraea</taxon>
    </lineage>
</organism>
<evidence type="ECO:0000313" key="2">
    <source>
        <dbReference type="EMBL" id="MFB9625969.1"/>
    </source>
</evidence>
<keyword evidence="1" id="KW-1133">Transmembrane helix</keyword>
<sequence>MKLLARTHQFPARLAAGAVILNSGLGKVDADEQTAAGLHGMASGTYPFLRDMDPVAFAKLLSRSEIALGTALLAPFVPSLLAGAALTGFAAGLLGLYLKTPGMRREGSLRPSEQGIALVKDVWLLGIGLSLVVEELIDR</sequence>
<accession>A0ABV5S2T4</accession>
<comment type="caution">
    <text evidence="2">The sequence shown here is derived from an EMBL/GenBank/DDBJ whole genome shotgun (WGS) entry which is preliminary data.</text>
</comment>
<dbReference type="Proteomes" id="UP001589532">
    <property type="component" value="Unassembled WGS sequence"/>
</dbReference>
<gene>
    <name evidence="2" type="ORF">ACFFSA_23040</name>
</gene>
<proteinExistence type="predicted"/>
<dbReference type="EMBL" id="JBHMBW010000020">
    <property type="protein sequence ID" value="MFB9625969.1"/>
    <property type="molecule type" value="Genomic_DNA"/>
</dbReference>
<evidence type="ECO:0000313" key="3">
    <source>
        <dbReference type="Proteomes" id="UP001589532"/>
    </source>
</evidence>
<keyword evidence="3" id="KW-1185">Reference proteome</keyword>
<name>A0ABV5S2T4_9ACTN</name>
<keyword evidence="1" id="KW-0472">Membrane</keyword>
<keyword evidence="1" id="KW-0812">Transmembrane</keyword>